<proteinExistence type="predicted"/>
<dbReference type="GO" id="GO:0005975">
    <property type="term" value="P:carbohydrate metabolic process"/>
    <property type="evidence" value="ECO:0007669"/>
    <property type="project" value="InterPro"/>
</dbReference>
<comment type="caution">
    <text evidence="1">The sequence shown here is derived from an EMBL/GenBank/DDBJ whole genome shotgun (WGS) entry which is preliminary data.</text>
</comment>
<dbReference type="SUPFAM" id="SSF48208">
    <property type="entry name" value="Six-hairpin glycosidases"/>
    <property type="match status" value="1"/>
</dbReference>
<accession>A0A7X3FJA2</accession>
<dbReference type="Proteomes" id="UP000490800">
    <property type="component" value="Unassembled WGS sequence"/>
</dbReference>
<protein>
    <recommendedName>
        <fullName evidence="3">Glycosyl hydrolase</fullName>
    </recommendedName>
</protein>
<evidence type="ECO:0000313" key="2">
    <source>
        <dbReference type="Proteomes" id="UP000490800"/>
    </source>
</evidence>
<dbReference type="OrthoDB" id="1779554at2"/>
<dbReference type="InterPro" id="IPR012341">
    <property type="entry name" value="6hp_glycosidase-like_sf"/>
</dbReference>
<sequence length="376" mass="42367">MFLAIGVVLCLIGIVLYKQAGGPTAIPEVSSNPVKPDGKIMGMQAGQQEVYDFIKARMKGPFGVYTNYQDTDQSREVATGHEVLSESASLLMRVHAHSQDRASFDQEWTTAKQTFDLKHGFSYRYSPKLDKRYPLNAAVDDLRIIRALYEAGKAFGDVSYTREADQYGQRFYETNVKNHLLYDFYDETYNITNLFITLCYIDLRTLEQLPVEAQMKQKLLDGMKAVIHNGYLSDSFPFYETRFQYNTNSYTSEKIQMVESLLTILHLAEAGETKPASIAYIKEHVQAGTLYGQYSKEGKPATDVQSTAIYAITAMIGAEISDASLYQDSIRRMNAYQVKDPGSPLNGGFGDTAANQAYSFDNLMALLAYTYDLERR</sequence>
<dbReference type="AlphaFoldDB" id="A0A7X3FJA2"/>
<reference evidence="1 2" key="1">
    <citation type="journal article" date="2019" name="Microorganisms">
        <title>Paenibacillus lutrae sp. nov., A Chitinolytic Species Isolated from A River Otter in Castril Natural Park, Granada, Spain.</title>
        <authorList>
            <person name="Rodriguez M."/>
            <person name="Reina J.C."/>
            <person name="Bejar V."/>
            <person name="Llamas I."/>
        </authorList>
    </citation>
    <scope>NUCLEOTIDE SEQUENCE [LARGE SCALE GENOMIC DNA]</scope>
    <source>
        <strain evidence="1 2">N10</strain>
    </source>
</reference>
<organism evidence="1 2">
    <name type="scientific">Paenibacillus lutrae</name>
    <dbReference type="NCBI Taxonomy" id="2078573"/>
    <lineage>
        <taxon>Bacteria</taxon>
        <taxon>Bacillati</taxon>
        <taxon>Bacillota</taxon>
        <taxon>Bacilli</taxon>
        <taxon>Bacillales</taxon>
        <taxon>Paenibacillaceae</taxon>
        <taxon>Paenibacillus</taxon>
    </lineage>
</organism>
<name>A0A7X3FJA2_9BACL</name>
<gene>
    <name evidence="1" type="ORF">EDM21_13960</name>
</gene>
<dbReference type="Gene3D" id="1.50.10.10">
    <property type="match status" value="1"/>
</dbReference>
<dbReference type="EMBL" id="RHLK01000007">
    <property type="protein sequence ID" value="MVP00612.1"/>
    <property type="molecule type" value="Genomic_DNA"/>
</dbReference>
<evidence type="ECO:0008006" key="3">
    <source>
        <dbReference type="Google" id="ProtNLM"/>
    </source>
</evidence>
<evidence type="ECO:0000313" key="1">
    <source>
        <dbReference type="EMBL" id="MVP00612.1"/>
    </source>
</evidence>
<keyword evidence="2" id="KW-1185">Reference proteome</keyword>
<dbReference type="InterPro" id="IPR008928">
    <property type="entry name" value="6-hairpin_glycosidase_sf"/>
</dbReference>